<dbReference type="EMBL" id="FOCQ01000024">
    <property type="protein sequence ID" value="SEN78767.1"/>
    <property type="molecule type" value="Genomic_DNA"/>
</dbReference>
<evidence type="ECO:0000256" key="1">
    <source>
        <dbReference type="SAM" id="MobiDB-lite"/>
    </source>
</evidence>
<organism evidence="2 3">
    <name type="scientific">Lihuaxuella thermophila</name>
    <dbReference type="NCBI Taxonomy" id="1173111"/>
    <lineage>
        <taxon>Bacteria</taxon>
        <taxon>Bacillati</taxon>
        <taxon>Bacillota</taxon>
        <taxon>Bacilli</taxon>
        <taxon>Bacillales</taxon>
        <taxon>Thermoactinomycetaceae</taxon>
        <taxon>Lihuaxuella</taxon>
    </lineage>
</organism>
<feature type="region of interest" description="Disordered" evidence="1">
    <location>
        <begin position="188"/>
        <end position="227"/>
    </location>
</feature>
<gene>
    <name evidence="2" type="ORF">SAMN05444955_1244</name>
</gene>
<evidence type="ECO:0000313" key="3">
    <source>
        <dbReference type="Proteomes" id="UP000199695"/>
    </source>
</evidence>
<protein>
    <submittedName>
        <fullName evidence="2">Uncharacterized protein</fullName>
    </submittedName>
</protein>
<keyword evidence="3" id="KW-1185">Reference proteome</keyword>
<dbReference type="STRING" id="1173111.SAMN05444955_1244"/>
<sequence length="243" mass="26685">MDNETVKGAVAAPRWGPFAFLSDVLLDATGDGDAAAFAGANYVYGSERDHTVMWYSLAQFEKPGRTRNNFTSMVDVSNIEDYTRAILAGRRRGGVLHDHGVYVATRESRHMVGDVIMTLADQMLHPALAGRGQHSFQQPRCQRGQRGGLGEYGLHSPQSADRNSLPHAAAERAGRYIGDRESYICHARCTPGHPHASRPGESRAGQRRSPPSSQSGKESLPGMSTWRSCSEDWWKKGCCPRKS</sequence>
<feature type="region of interest" description="Disordered" evidence="1">
    <location>
        <begin position="131"/>
        <end position="168"/>
    </location>
</feature>
<reference evidence="2 3" key="1">
    <citation type="submission" date="2016-10" db="EMBL/GenBank/DDBJ databases">
        <authorList>
            <person name="de Groot N.N."/>
        </authorList>
    </citation>
    <scope>NUCLEOTIDE SEQUENCE [LARGE SCALE GENOMIC DNA]</scope>
    <source>
        <strain evidence="2 3">DSM 46701</strain>
    </source>
</reference>
<dbReference type="Proteomes" id="UP000199695">
    <property type="component" value="Unassembled WGS sequence"/>
</dbReference>
<dbReference type="AlphaFoldDB" id="A0A1H8JEY2"/>
<accession>A0A1H8JEY2</accession>
<proteinExistence type="predicted"/>
<evidence type="ECO:0000313" key="2">
    <source>
        <dbReference type="EMBL" id="SEN78767.1"/>
    </source>
</evidence>
<name>A0A1H8JEY2_9BACL</name>